<organism evidence="1 2">
    <name type="scientific">Candidatus Iainarchaeum sp</name>
    <dbReference type="NCBI Taxonomy" id="3101447"/>
    <lineage>
        <taxon>Archaea</taxon>
        <taxon>Candidatus Iainarchaeota</taxon>
        <taxon>Candidatus Iainarchaeia</taxon>
        <taxon>Candidatus Iainarchaeales</taxon>
        <taxon>Candidatus Iainarchaeaceae</taxon>
        <taxon>Candidatus Iainarchaeum</taxon>
    </lineage>
</organism>
<sequence length="110" mass="12455">MLKPTKYGNKEFILFISELISMPAKKPAKKGLKLWVPKAVSTSPLGRTQQKGTKAFVLKGTRLKKGTHGKTKALRKIAHEAQYYTKPFSARTKKVRDLLEKNGIRTEKLM</sequence>
<dbReference type="Proteomes" id="UP000226592">
    <property type="component" value="Unassembled WGS sequence"/>
</dbReference>
<name>A0A2D6M066_9ARCH</name>
<evidence type="ECO:0000313" key="2">
    <source>
        <dbReference type="Proteomes" id="UP000226592"/>
    </source>
</evidence>
<comment type="caution">
    <text evidence="1">The sequence shown here is derived from an EMBL/GenBank/DDBJ whole genome shotgun (WGS) entry which is preliminary data.</text>
</comment>
<accession>A0A2D6M066</accession>
<dbReference type="EMBL" id="NZBU01000002">
    <property type="protein sequence ID" value="MAG21817.1"/>
    <property type="molecule type" value="Genomic_DNA"/>
</dbReference>
<dbReference type="AlphaFoldDB" id="A0A2D6M066"/>
<proteinExistence type="predicted"/>
<evidence type="ECO:0000313" key="1">
    <source>
        <dbReference type="EMBL" id="MAG21817.1"/>
    </source>
</evidence>
<reference evidence="2" key="1">
    <citation type="submission" date="2017-09" db="EMBL/GenBank/DDBJ databases">
        <title>The Reconstruction of 2,631 Draft Metagenome-Assembled Genomes from the Global Oceans.</title>
        <authorList>
            <person name="Tully B.J."/>
            <person name="Graham E.D."/>
            <person name="Heidelberg J.F."/>
        </authorList>
    </citation>
    <scope>NUCLEOTIDE SEQUENCE [LARGE SCALE GENOMIC DNA]</scope>
</reference>
<protein>
    <submittedName>
        <fullName evidence="1">Uncharacterized protein</fullName>
    </submittedName>
</protein>
<gene>
    <name evidence="1" type="ORF">CL943_00735</name>
</gene>